<feature type="region of interest" description="Disordered" evidence="1">
    <location>
        <begin position="66"/>
        <end position="103"/>
    </location>
</feature>
<proteinExistence type="predicted"/>
<sequence length="122" mass="13402">MATRGDSAVFKCKVIGADTTGFLGYDSVDKIPFLQFVIFRRWSFRPGTHKGRPVANRSPRVIARRSRPGTISDSPVASSRPAATFRPCTRRTPAMTTGGRHVGRARGSFANQVCYLGRRNSS</sequence>
<dbReference type="AlphaFoldDB" id="A0A6G1GJX5"/>
<evidence type="ECO:0000313" key="3">
    <source>
        <dbReference type="Proteomes" id="UP000800041"/>
    </source>
</evidence>
<gene>
    <name evidence="2" type="ORF">K402DRAFT_408724</name>
</gene>
<name>A0A6G1GJX5_9PEZI</name>
<dbReference type="Proteomes" id="UP000800041">
    <property type="component" value="Unassembled WGS sequence"/>
</dbReference>
<keyword evidence="3" id="KW-1185">Reference proteome</keyword>
<evidence type="ECO:0000256" key="1">
    <source>
        <dbReference type="SAM" id="MobiDB-lite"/>
    </source>
</evidence>
<protein>
    <submittedName>
        <fullName evidence="2">Uncharacterized protein</fullName>
    </submittedName>
</protein>
<accession>A0A6G1GJX5</accession>
<organism evidence="2 3">
    <name type="scientific">Aulographum hederae CBS 113979</name>
    <dbReference type="NCBI Taxonomy" id="1176131"/>
    <lineage>
        <taxon>Eukaryota</taxon>
        <taxon>Fungi</taxon>
        <taxon>Dikarya</taxon>
        <taxon>Ascomycota</taxon>
        <taxon>Pezizomycotina</taxon>
        <taxon>Dothideomycetes</taxon>
        <taxon>Pleosporomycetidae</taxon>
        <taxon>Aulographales</taxon>
        <taxon>Aulographaceae</taxon>
    </lineage>
</organism>
<reference evidence="2" key="1">
    <citation type="journal article" date="2020" name="Stud. Mycol.">
        <title>101 Dothideomycetes genomes: a test case for predicting lifestyles and emergence of pathogens.</title>
        <authorList>
            <person name="Haridas S."/>
            <person name="Albert R."/>
            <person name="Binder M."/>
            <person name="Bloem J."/>
            <person name="Labutti K."/>
            <person name="Salamov A."/>
            <person name="Andreopoulos B."/>
            <person name="Baker S."/>
            <person name="Barry K."/>
            <person name="Bills G."/>
            <person name="Bluhm B."/>
            <person name="Cannon C."/>
            <person name="Castanera R."/>
            <person name="Culley D."/>
            <person name="Daum C."/>
            <person name="Ezra D."/>
            <person name="Gonzalez J."/>
            <person name="Henrissat B."/>
            <person name="Kuo A."/>
            <person name="Liang C."/>
            <person name="Lipzen A."/>
            <person name="Lutzoni F."/>
            <person name="Magnuson J."/>
            <person name="Mondo S."/>
            <person name="Nolan M."/>
            <person name="Ohm R."/>
            <person name="Pangilinan J."/>
            <person name="Park H.-J."/>
            <person name="Ramirez L."/>
            <person name="Alfaro M."/>
            <person name="Sun H."/>
            <person name="Tritt A."/>
            <person name="Yoshinaga Y."/>
            <person name="Zwiers L.-H."/>
            <person name="Turgeon B."/>
            <person name="Goodwin S."/>
            <person name="Spatafora J."/>
            <person name="Crous P."/>
            <person name="Grigoriev I."/>
        </authorList>
    </citation>
    <scope>NUCLEOTIDE SEQUENCE</scope>
    <source>
        <strain evidence="2">CBS 113979</strain>
    </source>
</reference>
<dbReference type="EMBL" id="ML977209">
    <property type="protein sequence ID" value="KAF1981059.1"/>
    <property type="molecule type" value="Genomic_DNA"/>
</dbReference>
<evidence type="ECO:0000313" key="2">
    <source>
        <dbReference type="EMBL" id="KAF1981059.1"/>
    </source>
</evidence>